<accession>A0A516KU31</accession>
<protein>
    <submittedName>
        <fullName evidence="1">Uncharacterized protein</fullName>
    </submittedName>
</protein>
<sequence>MIGAAMRRARRSRGVAFLRQKMNQTADIGDPAGSKVKVPMASDSTYLASVTDSVMAVTGSGTANIVLNVNGSGNIFANVRLTLEQNGVAIGSVDIASQSTARTATISAAALVNGDQLALYAQRIAIGSIGGNVRAASVDVVPA</sequence>
<evidence type="ECO:0000313" key="1">
    <source>
        <dbReference type="EMBL" id="QDP45193.1"/>
    </source>
</evidence>
<evidence type="ECO:0000313" key="2">
    <source>
        <dbReference type="Proteomes" id="UP000320787"/>
    </source>
</evidence>
<dbReference type="GeneID" id="77939111"/>
<dbReference type="RefSeq" id="YP_010663092.1">
    <property type="nucleotide sequence ID" value="NC_070892.1"/>
</dbReference>
<name>A0A516KU31_9CAUD</name>
<dbReference type="Proteomes" id="UP000320787">
    <property type="component" value="Segment"/>
</dbReference>
<keyword evidence="2" id="KW-1185">Reference proteome</keyword>
<proteinExistence type="predicted"/>
<dbReference type="EMBL" id="MN062716">
    <property type="protein sequence ID" value="QDP45193.1"/>
    <property type="molecule type" value="Genomic_DNA"/>
</dbReference>
<dbReference type="KEGG" id="vg:77939111"/>
<gene>
    <name evidence="1" type="primary">31</name>
    <name evidence="1" type="ORF">SEA_MAYWEATHER_31</name>
</gene>
<reference evidence="1 2" key="1">
    <citation type="submission" date="2019-06" db="EMBL/GenBank/DDBJ databases">
        <authorList>
            <person name="Anderson T.C."/>
            <person name="Ballou V.G."/>
            <person name="Berkey V.K."/>
            <person name="Bonaccorso K.R."/>
            <person name="Busby L.B."/>
            <person name="Carey D.A."/>
            <person name="Cutaia C."/>
            <person name="Dalenburg J."/>
            <person name="Diaz-Ramirez E."/>
            <person name="Holmes K.J."/>
            <person name="Liner T.A."/>
            <person name="McGrew S.T."/>
            <person name="Meares D.P."/>
            <person name="Mordente R.E."/>
            <person name="Pietrzak P.A."/>
            <person name="Shirley O.A."/>
            <person name="Slimani Z."/>
            <person name="Smith A.M."/>
            <person name="Wallace S.D."/>
            <person name="Wright Y.S."/>
            <person name="Williams D.C."/>
            <person name="Garlena R.A."/>
            <person name="Russell D.A."/>
            <person name="Pope W.H."/>
            <person name="Jacobs-Sera D."/>
            <person name="Hatfull G.F."/>
        </authorList>
    </citation>
    <scope>NUCLEOTIDE SEQUENCE [LARGE SCALE GENOMIC DNA]</scope>
</reference>
<organism evidence="1 2">
    <name type="scientific">Gordonia phage Mayweather</name>
    <dbReference type="NCBI Taxonomy" id="2590931"/>
    <lineage>
        <taxon>Viruses</taxon>
        <taxon>Duplodnaviria</taxon>
        <taxon>Heunggongvirae</taxon>
        <taxon>Uroviricota</taxon>
        <taxon>Caudoviricetes</taxon>
        <taxon>Ponsvirus</taxon>
        <taxon>Ponsvirus mayweather</taxon>
    </lineage>
</organism>